<gene>
    <name evidence="1" type="ORF">M23134_00614</name>
</gene>
<dbReference type="EMBL" id="AAWS01000064">
    <property type="protein sequence ID" value="EAY24662.1"/>
    <property type="molecule type" value="Genomic_DNA"/>
</dbReference>
<reference evidence="1 2" key="1">
    <citation type="submission" date="2007-01" db="EMBL/GenBank/DDBJ databases">
        <authorList>
            <person name="Haygood M."/>
            <person name="Podell S."/>
            <person name="Anderson C."/>
            <person name="Hopkinson B."/>
            <person name="Roe K."/>
            <person name="Barbeau K."/>
            <person name="Gaasterland T."/>
            <person name="Ferriera S."/>
            <person name="Johnson J."/>
            <person name="Kravitz S."/>
            <person name="Beeson K."/>
            <person name="Sutton G."/>
            <person name="Rogers Y.-H."/>
            <person name="Friedman R."/>
            <person name="Frazier M."/>
            <person name="Venter J.C."/>
        </authorList>
    </citation>
    <scope>NUCLEOTIDE SEQUENCE [LARGE SCALE GENOMIC DNA]</scope>
    <source>
        <strain evidence="1 2">ATCC 23134</strain>
    </source>
</reference>
<accession>A1ZY96</accession>
<proteinExistence type="predicted"/>
<evidence type="ECO:0000313" key="1">
    <source>
        <dbReference type="EMBL" id="EAY24662.1"/>
    </source>
</evidence>
<sequence length="51" mass="5825">MYIFSIINQKPALVLAQAFLFLSVVCLPAKTTLPYSHLKQFYINIFGFASR</sequence>
<keyword evidence="2" id="KW-1185">Reference proteome</keyword>
<comment type="caution">
    <text evidence="1">The sequence shown here is derived from an EMBL/GenBank/DDBJ whole genome shotgun (WGS) entry which is preliminary data.</text>
</comment>
<organism evidence="1 2">
    <name type="scientific">Microscilla marina ATCC 23134</name>
    <dbReference type="NCBI Taxonomy" id="313606"/>
    <lineage>
        <taxon>Bacteria</taxon>
        <taxon>Pseudomonadati</taxon>
        <taxon>Bacteroidota</taxon>
        <taxon>Cytophagia</taxon>
        <taxon>Cytophagales</taxon>
        <taxon>Microscillaceae</taxon>
        <taxon>Microscilla</taxon>
    </lineage>
</organism>
<dbReference type="AlphaFoldDB" id="A1ZY96"/>
<protein>
    <submittedName>
        <fullName evidence="1">Uncharacterized protein</fullName>
    </submittedName>
</protein>
<dbReference type="Proteomes" id="UP000004095">
    <property type="component" value="Unassembled WGS sequence"/>
</dbReference>
<name>A1ZY96_MICM2</name>
<evidence type="ECO:0000313" key="2">
    <source>
        <dbReference type="Proteomes" id="UP000004095"/>
    </source>
</evidence>